<dbReference type="InterPro" id="IPR036388">
    <property type="entry name" value="WH-like_DNA-bd_sf"/>
</dbReference>
<dbReference type="GO" id="GO:0003700">
    <property type="term" value="F:DNA-binding transcription factor activity"/>
    <property type="evidence" value="ECO:0007669"/>
    <property type="project" value="InterPro"/>
</dbReference>
<gene>
    <name evidence="2" type="ORF">LPU83_pLPU83c_0015</name>
</gene>
<dbReference type="AlphaFoldDB" id="W6RHC1"/>
<reference evidence="2" key="1">
    <citation type="submission" date="2013-11" db="EMBL/GenBank/DDBJ databases">
        <title>Draft genome sequence of the broad-host-range Rhizobium sp. LPU83 strain, a member of the low-genetic diversity Oregon-like Rhizobium sp. group.</title>
        <authorList>
            <person name="Wibberg D."/>
            <person name="Puehler A."/>
            <person name="Schlueter A."/>
        </authorList>
    </citation>
    <scope>NUCLEOTIDE SEQUENCE [LARGE SCALE GENOMIC DNA]</scope>
    <source>
        <strain evidence="2">LPU83</strain>
        <plasmid evidence="2">pLPU83c</plasmid>
    </source>
</reference>
<evidence type="ECO:0000313" key="2">
    <source>
        <dbReference type="EMBL" id="CDM60577.1"/>
    </source>
</evidence>
<dbReference type="PATRIC" id="fig|348824.6.peg.4701"/>
<proteinExistence type="predicted"/>
<dbReference type="InterPro" id="IPR000281">
    <property type="entry name" value="HTH_RpiR"/>
</dbReference>
<feature type="domain" description="HTH rpiR-type" evidence="1">
    <location>
        <begin position="26"/>
        <end position="102"/>
    </location>
</feature>
<keyword evidence="3" id="KW-1185">Reference proteome</keyword>
<dbReference type="PROSITE" id="PS51071">
    <property type="entry name" value="HTH_RPIR"/>
    <property type="match status" value="1"/>
</dbReference>
<organism evidence="2 3">
    <name type="scientific">Rhizobium favelukesii</name>
    <dbReference type="NCBI Taxonomy" id="348824"/>
    <lineage>
        <taxon>Bacteria</taxon>
        <taxon>Pseudomonadati</taxon>
        <taxon>Pseudomonadota</taxon>
        <taxon>Alphaproteobacteria</taxon>
        <taxon>Hyphomicrobiales</taxon>
        <taxon>Rhizobiaceae</taxon>
        <taxon>Rhizobium/Agrobacterium group</taxon>
        <taxon>Rhizobium</taxon>
    </lineage>
</organism>
<dbReference type="EMBL" id="HG916854">
    <property type="protein sequence ID" value="CDM60577.1"/>
    <property type="molecule type" value="Genomic_DNA"/>
</dbReference>
<keyword evidence="2" id="KW-0614">Plasmid</keyword>
<evidence type="ECO:0000313" key="3">
    <source>
        <dbReference type="Proteomes" id="UP000019443"/>
    </source>
</evidence>
<geneLocation type="plasmid" evidence="2 3">
    <name>pLPU83c</name>
</geneLocation>
<dbReference type="SUPFAM" id="SSF46689">
    <property type="entry name" value="Homeodomain-like"/>
    <property type="match status" value="1"/>
</dbReference>
<dbReference type="KEGG" id="rhl:LPU83_pLPU83c_0015"/>
<dbReference type="Gene3D" id="1.10.10.10">
    <property type="entry name" value="Winged helix-like DNA-binding domain superfamily/Winged helix DNA-binding domain"/>
    <property type="match status" value="1"/>
</dbReference>
<protein>
    <submittedName>
        <fullName evidence="2">RpiR family transcriptional regulator</fullName>
    </submittedName>
</protein>
<dbReference type="Proteomes" id="UP000019443">
    <property type="component" value="Plasmid pLPU83c"/>
</dbReference>
<sequence>MPTYSEGWWGAMPALETAMAPDSTFRSLKDQIAKRELLFPARVEEVARLCLDCPDVLAFSSANNIAKRAGVSSSTVLRFVSMIGFSNIKEAREMFQNEVRFRSRCRNGTDRREIDAVD</sequence>
<dbReference type="InterPro" id="IPR009057">
    <property type="entry name" value="Homeodomain-like_sf"/>
</dbReference>
<accession>W6RHC1</accession>
<evidence type="ECO:0000259" key="1">
    <source>
        <dbReference type="PROSITE" id="PS51071"/>
    </source>
</evidence>
<dbReference type="HOGENOM" id="CLU_2071235_0_0_5"/>
<name>W6RHC1_9HYPH</name>